<name>A0AAU9DU02_9LACO</name>
<evidence type="ECO:0000313" key="2">
    <source>
        <dbReference type="Proteomes" id="UP001321861"/>
    </source>
</evidence>
<keyword evidence="2" id="KW-1185">Reference proteome</keyword>
<dbReference type="RefSeq" id="WP_317634751.1">
    <property type="nucleotide sequence ID" value="NZ_AP026802.1"/>
</dbReference>
<evidence type="ECO:0000313" key="1">
    <source>
        <dbReference type="EMBL" id="BDR58928.1"/>
    </source>
</evidence>
<reference evidence="1 2" key="1">
    <citation type="journal article" date="2023" name="Microbiol. Spectr.">
        <title>Symbiosis of Carpenter Bees with Uncharacterized Lactic Acid Bacteria Showing NAD Auxotrophy.</title>
        <authorList>
            <person name="Kawasaki S."/>
            <person name="Ozawa K."/>
            <person name="Mori T."/>
            <person name="Yamamoto A."/>
            <person name="Ito M."/>
            <person name="Ohkuma M."/>
            <person name="Sakamoto M."/>
            <person name="Matsutani M."/>
        </authorList>
    </citation>
    <scope>NUCLEOTIDE SEQUENCE [LARGE SCALE GENOMIC DNA]</scope>
    <source>
        <strain evidence="1 2">XA3</strain>
    </source>
</reference>
<organism evidence="1 2">
    <name type="scientific">Xylocopilactobacillus apicola</name>
    <dbReference type="NCBI Taxonomy" id="2932184"/>
    <lineage>
        <taxon>Bacteria</taxon>
        <taxon>Bacillati</taxon>
        <taxon>Bacillota</taxon>
        <taxon>Bacilli</taxon>
        <taxon>Lactobacillales</taxon>
        <taxon>Lactobacillaceae</taxon>
        <taxon>Xylocopilactobacillus</taxon>
    </lineage>
</organism>
<sequence>MADQNTTLKIGQRLWIIIPWGFEPYEYDLLSTKITDLKVNDSGDCTIYTESPDEEDRVWMSQYLDAMGIGNIRICVSLEDAISTIKEYERGY</sequence>
<gene>
    <name evidence="1" type="ORF">XA3_13690</name>
</gene>
<dbReference type="EMBL" id="AP026802">
    <property type="protein sequence ID" value="BDR58928.1"/>
    <property type="molecule type" value="Genomic_DNA"/>
</dbReference>
<dbReference type="Proteomes" id="UP001321861">
    <property type="component" value="Chromosome"/>
</dbReference>
<protein>
    <submittedName>
        <fullName evidence="1">Uncharacterized protein</fullName>
    </submittedName>
</protein>
<proteinExistence type="predicted"/>
<dbReference type="AlphaFoldDB" id="A0AAU9DU02"/>
<accession>A0AAU9DU02</accession>
<dbReference type="KEGG" id="xap:XA3_13690"/>